<dbReference type="GeneID" id="83177390"/>
<reference evidence="2" key="1">
    <citation type="submission" date="2022-12" db="EMBL/GenBank/DDBJ databases">
        <authorList>
            <person name="Petersen C."/>
        </authorList>
    </citation>
    <scope>NUCLEOTIDE SEQUENCE</scope>
    <source>
        <strain evidence="2">IBT 15544</strain>
    </source>
</reference>
<dbReference type="RefSeq" id="XP_058312433.1">
    <property type="nucleotide sequence ID" value="XM_058450089.1"/>
</dbReference>
<feature type="region of interest" description="Disordered" evidence="1">
    <location>
        <begin position="41"/>
        <end position="117"/>
    </location>
</feature>
<protein>
    <submittedName>
        <fullName evidence="2">Uncharacterized protein</fullName>
    </submittedName>
</protein>
<dbReference type="OrthoDB" id="3433125at2759"/>
<dbReference type="PANTHER" id="PTHR38887">
    <property type="entry name" value="CHROMOSOME 21, WHOLE GENOME SHOTGUN SEQUENCE"/>
    <property type="match status" value="1"/>
</dbReference>
<organism evidence="2 3">
    <name type="scientific">Penicillium cinerascens</name>
    <dbReference type="NCBI Taxonomy" id="70096"/>
    <lineage>
        <taxon>Eukaryota</taxon>
        <taxon>Fungi</taxon>
        <taxon>Dikarya</taxon>
        <taxon>Ascomycota</taxon>
        <taxon>Pezizomycotina</taxon>
        <taxon>Eurotiomycetes</taxon>
        <taxon>Eurotiomycetidae</taxon>
        <taxon>Eurotiales</taxon>
        <taxon>Aspergillaceae</taxon>
        <taxon>Penicillium</taxon>
    </lineage>
</organism>
<accession>A0A9W9TCI4</accession>
<comment type="caution">
    <text evidence="2">The sequence shown here is derived from an EMBL/GenBank/DDBJ whole genome shotgun (WGS) entry which is preliminary data.</text>
</comment>
<sequence length="571" mass="62198">MSNNQGFGQGDQRGQHFGFGGLGFYAKGIAAGIGLASESIQAHKEKKKKTKMVPTGETHQHQSRAPYGEQARSVPPPAYHYSAEQPFIPTLEGEGSHLSQTESSGEGGRAQEDGDEEQWDLDDAQDDLLSREPVHPNKRPFARDPKKTVQYFIDDYPLPQEIQSPGRLAFPVVLPQRRPKDRTRGFIRAYAPELMNAGIDQDMFLGFLETFNTATQASPWINAINMAGIALLPLHLAPGIGQAATVALYLTVEIMKNMQSRKRYHTVMDQMNEQFFQPRGLHAMVLTWTPETDATEVGINFNETFLKSTAPPEGIAKVVRNFKPSVGTTNGVPFTETAPLVFPALDKLADDQTGAARSKREKIKGVKNFASEYFDRRAQAKHALETPDSQLAVGPKPTFTSCYSDPSNPTNSGDLLALVTAGKLSMPVRGGFGGLGGGGGLDGRAMMRSHSPLNDRLAMSYGGPRGRMGMIGGSMGQQQTMDRPSQGEIGYNQHYASQTTMNQMDNQRTANGPGIGGTQIGFGGANLIVNGVKRVLRHHVLYLLIVNLPTEEEMENAAPFMEQTYSGQQSA</sequence>
<evidence type="ECO:0000313" key="2">
    <source>
        <dbReference type="EMBL" id="KAJ5216620.1"/>
    </source>
</evidence>
<dbReference type="EMBL" id="JAPQKR010000005">
    <property type="protein sequence ID" value="KAJ5216620.1"/>
    <property type="molecule type" value="Genomic_DNA"/>
</dbReference>
<gene>
    <name evidence="2" type="ORF">N7498_003027</name>
</gene>
<evidence type="ECO:0000256" key="1">
    <source>
        <dbReference type="SAM" id="MobiDB-lite"/>
    </source>
</evidence>
<dbReference type="AlphaFoldDB" id="A0A9W9TCI4"/>
<name>A0A9W9TCI4_9EURO</name>
<evidence type="ECO:0000313" key="3">
    <source>
        <dbReference type="Proteomes" id="UP001150904"/>
    </source>
</evidence>
<dbReference type="Proteomes" id="UP001150904">
    <property type="component" value="Unassembled WGS sequence"/>
</dbReference>
<dbReference type="InterPro" id="IPR053221">
    <property type="entry name" value="Burnettramic_acid_biosynth"/>
</dbReference>
<reference evidence="2" key="2">
    <citation type="journal article" date="2023" name="IMA Fungus">
        <title>Comparative genomic study of the Penicillium genus elucidates a diverse pangenome and 15 lateral gene transfer events.</title>
        <authorList>
            <person name="Petersen C."/>
            <person name="Sorensen T."/>
            <person name="Nielsen M.R."/>
            <person name="Sondergaard T.E."/>
            <person name="Sorensen J.L."/>
            <person name="Fitzpatrick D.A."/>
            <person name="Frisvad J.C."/>
            <person name="Nielsen K.L."/>
        </authorList>
    </citation>
    <scope>NUCLEOTIDE SEQUENCE</scope>
    <source>
        <strain evidence="2">IBT 15544</strain>
    </source>
</reference>
<keyword evidence="3" id="KW-1185">Reference proteome</keyword>
<proteinExistence type="predicted"/>
<dbReference type="PANTHER" id="PTHR38887:SF1">
    <property type="entry name" value="RAS MODIFICATION PROTEIN ERF4"/>
    <property type="match status" value="1"/>
</dbReference>